<dbReference type="PANTHER" id="PTHR47129:SF1">
    <property type="entry name" value="NMRA-LIKE DOMAIN-CONTAINING PROTEIN"/>
    <property type="match status" value="1"/>
</dbReference>
<dbReference type="AlphaFoldDB" id="A0AAV1HXC1"/>
<dbReference type="InterPro" id="IPR036291">
    <property type="entry name" value="NAD(P)-bd_dom_sf"/>
</dbReference>
<dbReference type="EMBL" id="CAUYUE010000003">
    <property type="protein sequence ID" value="CAK0758323.1"/>
    <property type="molecule type" value="Genomic_DNA"/>
</dbReference>
<dbReference type="InterPro" id="IPR052718">
    <property type="entry name" value="NmrA-type_oxidoreductase"/>
</dbReference>
<dbReference type="SUPFAM" id="SSF51735">
    <property type="entry name" value="NAD(P)-binding Rossmann-fold domains"/>
    <property type="match status" value="1"/>
</dbReference>
<organism evidence="2 3">
    <name type="scientific">Coccomyxa viridis</name>
    <dbReference type="NCBI Taxonomy" id="1274662"/>
    <lineage>
        <taxon>Eukaryota</taxon>
        <taxon>Viridiplantae</taxon>
        <taxon>Chlorophyta</taxon>
        <taxon>core chlorophytes</taxon>
        <taxon>Trebouxiophyceae</taxon>
        <taxon>Trebouxiophyceae incertae sedis</taxon>
        <taxon>Coccomyxaceae</taxon>
        <taxon>Coccomyxa</taxon>
    </lineage>
</organism>
<evidence type="ECO:0000259" key="1">
    <source>
        <dbReference type="Pfam" id="PF05368"/>
    </source>
</evidence>
<evidence type="ECO:0000313" key="2">
    <source>
        <dbReference type="EMBL" id="CAK0758323.1"/>
    </source>
</evidence>
<sequence length="318" mass="33344">MAPTTQSKKAASAPLVLVTGAAGGSQGATGRVLTHLLLERGVNVRAMVRTDDDRAAALRAAGAEVVIGNLLSHTDMQRLVKGVDYIYFSFAVQDGLLEATTIAAVVAAEAGVKGIINNSQWCADLFSVSPTSRRHALAEAVLDAFPTPAVHLRGAVYHSNIIAQTGGAARELGLLPAPGMAGSDVVPLIAGSDVAAAADAILQDFGSYVGQAILMVAQLITVNSIAKDFSAAFGREVAVKTIDDATWEAQIRQSRPNFDETVVVHLKALWEILRQACKNKGLMADLKVAQARLAGILGRKPITFEEDLAKFMKAHAAA</sequence>
<dbReference type="Proteomes" id="UP001314263">
    <property type="component" value="Unassembled WGS sequence"/>
</dbReference>
<gene>
    <name evidence="2" type="ORF">CVIRNUC_002611</name>
</gene>
<name>A0AAV1HXC1_9CHLO</name>
<reference evidence="2 3" key="1">
    <citation type="submission" date="2023-10" db="EMBL/GenBank/DDBJ databases">
        <authorList>
            <person name="Maclean D."/>
            <person name="Macfadyen A."/>
        </authorList>
    </citation>
    <scope>NUCLEOTIDE SEQUENCE [LARGE SCALE GENOMIC DNA]</scope>
</reference>
<feature type="domain" description="NmrA-like" evidence="1">
    <location>
        <begin position="15"/>
        <end position="278"/>
    </location>
</feature>
<protein>
    <recommendedName>
        <fullName evidence="1">NmrA-like domain-containing protein</fullName>
    </recommendedName>
</protein>
<proteinExistence type="predicted"/>
<comment type="caution">
    <text evidence="2">The sequence shown here is derived from an EMBL/GenBank/DDBJ whole genome shotgun (WGS) entry which is preliminary data.</text>
</comment>
<dbReference type="Gene3D" id="3.40.50.720">
    <property type="entry name" value="NAD(P)-binding Rossmann-like Domain"/>
    <property type="match status" value="1"/>
</dbReference>
<dbReference type="PANTHER" id="PTHR47129">
    <property type="entry name" value="QUINONE OXIDOREDUCTASE 2"/>
    <property type="match status" value="1"/>
</dbReference>
<keyword evidence="3" id="KW-1185">Reference proteome</keyword>
<dbReference type="InterPro" id="IPR008030">
    <property type="entry name" value="NmrA-like"/>
</dbReference>
<evidence type="ECO:0000313" key="3">
    <source>
        <dbReference type="Proteomes" id="UP001314263"/>
    </source>
</evidence>
<accession>A0AAV1HXC1</accession>
<dbReference type="Pfam" id="PF05368">
    <property type="entry name" value="NmrA"/>
    <property type="match status" value="1"/>
</dbReference>